<dbReference type="GO" id="GO:0004643">
    <property type="term" value="F:phosphoribosylaminoimidazolecarboxamide formyltransferase activity"/>
    <property type="evidence" value="ECO:0007669"/>
    <property type="project" value="UniProtKB-EC"/>
</dbReference>
<reference evidence="14 15" key="1">
    <citation type="submission" date="2017-03" db="EMBL/GenBank/DDBJ databases">
        <title>Widespread Adenine N6-methylation of Active Genes in Fungi.</title>
        <authorList>
            <consortium name="DOE Joint Genome Institute"/>
            <person name="Mondo S.J."/>
            <person name="Dannebaum R.O."/>
            <person name="Kuo R.C."/>
            <person name="Louie K.B."/>
            <person name="Bewick A.J."/>
            <person name="Labutti K."/>
            <person name="Haridas S."/>
            <person name="Kuo A."/>
            <person name="Salamov A."/>
            <person name="Ahrendt S.R."/>
            <person name="Lau R."/>
            <person name="Bowen B.P."/>
            <person name="Lipzen A."/>
            <person name="Sullivan W."/>
            <person name="Andreopoulos W.B."/>
            <person name="Clum A."/>
            <person name="Lindquist E."/>
            <person name="Daum C."/>
            <person name="Northen T.R."/>
            <person name="Ramamoorthy G."/>
            <person name="Schmitz R.J."/>
            <person name="Gryganskyi A."/>
            <person name="Culley D."/>
            <person name="Magnuson J."/>
            <person name="James T.Y."/>
            <person name="O'Malley M.A."/>
            <person name="Stajich J.E."/>
            <person name="Spatafora J.W."/>
            <person name="Visel A."/>
            <person name="Grigoriev I.V."/>
        </authorList>
    </citation>
    <scope>NUCLEOTIDE SEQUENCE [LARGE SCALE GENOMIC DNA]</scope>
    <source>
        <strain evidence="14 15">NRRL Y-17943</strain>
    </source>
</reference>
<sequence>MSDAPIALLSVYDKTGLLPFAKSLKDLGFRLLGSGGTAKQIREAGIEIEDVSSITKAPEMLGGRVKTLHPAVHGGILSRDIESDLADLSANSIAPISIVACNLYPFVLQTAKPDCTLAGAIEEIDIGGVTLLRAAAKNHIRVTIASQPSDYDTIISEWKSSGKVSDATKRGLALKAFEQTKGYDEAISDYFRKVYSSLGSEAELKAGAGVEYQRLPLRYGANPHQKPAQAFVEQGEMPITVVSGSPGYINLLDALNSWALVKELSAALDLPAAASFKHVSPAGAAVGLPLNDIDAKVFGVEDIKDMSPLACAYARARGADRMSSFGDFIALSHTVDTPTAKIISREVSDGVIAPGFEPEALEILQKKKAGKYCVLQMDPAYEPPEIETRQVYGISLQQKRNDCKIDSSLFKNVVTKNKDLPESALIDLTVATLALKYTQSNSVCYALNGTVIGLGAGQQSRIHCTRLAGDKADNWWLRHHSRVLDLPFKKGTKRADKANAIDQFVTGIAFESEGGERQQWEGLFETVPSPLTAEEKASHMSQLKNVVCSSDAFFPFPDNVHRCVKSGVGYIAAASGSIMDQQCIKAADEAGIVFCHTDLRLFHH</sequence>
<dbReference type="FunCoup" id="A0A1Y1UVH9">
    <property type="interactions" value="633"/>
</dbReference>
<dbReference type="Gene3D" id="1.10.287.440">
    <property type="match status" value="1"/>
</dbReference>
<dbReference type="EMBL" id="NBSH01000001">
    <property type="protein sequence ID" value="ORX41225.1"/>
    <property type="molecule type" value="Genomic_DNA"/>
</dbReference>
<dbReference type="InterPro" id="IPR024051">
    <property type="entry name" value="AICAR_Tfase_dup_dom_sf"/>
</dbReference>
<name>A0A1Y1UVH9_9TREE</name>
<keyword evidence="6" id="KW-0808">Transferase</keyword>
<dbReference type="PANTHER" id="PTHR11692:SF0">
    <property type="entry name" value="BIFUNCTIONAL PURINE BIOSYNTHESIS PROTEIN ATIC"/>
    <property type="match status" value="1"/>
</dbReference>
<evidence type="ECO:0000256" key="7">
    <source>
        <dbReference type="ARBA" id="ARBA00022755"/>
    </source>
</evidence>
<keyword evidence="7" id="KW-0658">Purine biosynthesis</keyword>
<evidence type="ECO:0000256" key="11">
    <source>
        <dbReference type="ARBA" id="ARBA00050687"/>
    </source>
</evidence>
<dbReference type="RefSeq" id="XP_021874904.1">
    <property type="nucleotide sequence ID" value="XM_022014531.1"/>
</dbReference>
<dbReference type="InterPro" id="IPR036914">
    <property type="entry name" value="MGS-like_dom_sf"/>
</dbReference>
<feature type="domain" description="MGS-like" evidence="13">
    <location>
        <begin position="1"/>
        <end position="146"/>
    </location>
</feature>
<proteinExistence type="inferred from homology"/>
<keyword evidence="8" id="KW-0378">Hydrolase</keyword>
<organism evidence="14 15">
    <name type="scientific">Kockovaella imperatae</name>
    <dbReference type="NCBI Taxonomy" id="4999"/>
    <lineage>
        <taxon>Eukaryota</taxon>
        <taxon>Fungi</taxon>
        <taxon>Dikarya</taxon>
        <taxon>Basidiomycota</taxon>
        <taxon>Agaricomycotina</taxon>
        <taxon>Tremellomycetes</taxon>
        <taxon>Tremellales</taxon>
        <taxon>Cuniculitremaceae</taxon>
        <taxon>Kockovaella</taxon>
    </lineage>
</organism>
<dbReference type="SMART" id="SM00798">
    <property type="entry name" value="AICARFT_IMPCHas"/>
    <property type="match status" value="1"/>
</dbReference>
<dbReference type="NCBIfam" id="NF005492">
    <property type="entry name" value="PRK07106.1"/>
    <property type="match status" value="1"/>
</dbReference>
<evidence type="ECO:0000256" key="12">
    <source>
        <dbReference type="ARBA" id="ARBA00054363"/>
    </source>
</evidence>
<accession>A0A1Y1UVH9</accession>
<evidence type="ECO:0000256" key="5">
    <source>
        <dbReference type="ARBA" id="ARBA00022490"/>
    </source>
</evidence>
<evidence type="ECO:0000256" key="6">
    <source>
        <dbReference type="ARBA" id="ARBA00022679"/>
    </source>
</evidence>
<keyword evidence="15" id="KW-1185">Reference proteome</keyword>
<dbReference type="AlphaFoldDB" id="A0A1Y1UVH9"/>
<dbReference type="OrthoDB" id="6017153at2759"/>
<dbReference type="GO" id="GO:0006189">
    <property type="term" value="P:'de novo' IMP biosynthetic process"/>
    <property type="evidence" value="ECO:0007669"/>
    <property type="project" value="UniProtKB-UniPathway"/>
</dbReference>
<dbReference type="FunFam" id="1.10.287.440:FF:000001">
    <property type="entry name" value="Bifunctional purine biosynthesis protein PURH"/>
    <property type="match status" value="1"/>
</dbReference>
<dbReference type="CDD" id="cd01421">
    <property type="entry name" value="IMPCH"/>
    <property type="match status" value="1"/>
</dbReference>
<dbReference type="GO" id="GO:0003937">
    <property type="term" value="F:IMP cyclohydrolase activity"/>
    <property type="evidence" value="ECO:0007669"/>
    <property type="project" value="UniProtKB-EC"/>
</dbReference>
<keyword evidence="5" id="KW-0963">Cytoplasm</keyword>
<evidence type="ECO:0000313" key="15">
    <source>
        <dbReference type="Proteomes" id="UP000193218"/>
    </source>
</evidence>
<comment type="pathway">
    <text evidence="2">Purine metabolism; IMP biosynthesis via de novo pathway; IMP from 5-formamido-1-(5-phospho-D-ribosyl)imidazole-4-carboxamide: step 1/1.</text>
</comment>
<dbReference type="Pfam" id="PF02142">
    <property type="entry name" value="MGS"/>
    <property type="match status" value="1"/>
</dbReference>
<comment type="similarity">
    <text evidence="4">Belongs to the PurH family.</text>
</comment>
<dbReference type="PANTHER" id="PTHR11692">
    <property type="entry name" value="BIFUNCTIONAL PURINE BIOSYNTHESIS PROTEIN PURH"/>
    <property type="match status" value="1"/>
</dbReference>
<dbReference type="InterPro" id="IPR011607">
    <property type="entry name" value="MGS-like_dom"/>
</dbReference>
<dbReference type="FunFam" id="3.40.140.20:FF:000003">
    <property type="entry name" value="Bifunctional purine biosynthesis protein"/>
    <property type="match status" value="1"/>
</dbReference>
<evidence type="ECO:0000256" key="1">
    <source>
        <dbReference type="ARBA" id="ARBA00004514"/>
    </source>
</evidence>
<dbReference type="InterPro" id="IPR002695">
    <property type="entry name" value="PurH-like"/>
</dbReference>
<dbReference type="Gene3D" id="3.40.140.20">
    <property type="match status" value="2"/>
</dbReference>
<dbReference type="NCBIfam" id="TIGR00355">
    <property type="entry name" value="purH"/>
    <property type="match status" value="1"/>
</dbReference>
<dbReference type="Proteomes" id="UP000193218">
    <property type="component" value="Unassembled WGS sequence"/>
</dbReference>
<comment type="function">
    <text evidence="12">Bifunctional enzyme that catalyzes the last two steps of purine biosynthesis. Acts as a transformylase that incorporates a formyl group to the AMP analog AICAR (5-amino-1-(5-phospho-beta-D-ribosyl)imidazole-4-carboxamide) to produce the intermediate formyl-AICAR (FAICAR). Also catalyzes the cyclization of FAICAR to IMP.</text>
</comment>
<dbReference type="PROSITE" id="PS51855">
    <property type="entry name" value="MGS"/>
    <property type="match status" value="1"/>
</dbReference>
<evidence type="ECO:0000256" key="4">
    <source>
        <dbReference type="ARBA" id="ARBA00007667"/>
    </source>
</evidence>
<evidence type="ECO:0000256" key="10">
    <source>
        <dbReference type="ARBA" id="ARBA00050488"/>
    </source>
</evidence>
<dbReference type="GO" id="GO:0005829">
    <property type="term" value="C:cytosol"/>
    <property type="evidence" value="ECO:0007669"/>
    <property type="project" value="UniProtKB-SubCell"/>
</dbReference>
<gene>
    <name evidence="14" type="ORF">BD324DRAFT_613717</name>
</gene>
<dbReference type="UniPathway" id="UPA00074">
    <property type="reaction ID" value="UER00133"/>
</dbReference>
<evidence type="ECO:0000256" key="8">
    <source>
        <dbReference type="ARBA" id="ARBA00022801"/>
    </source>
</evidence>
<dbReference type="STRING" id="4999.A0A1Y1UVH9"/>
<evidence type="ECO:0000256" key="9">
    <source>
        <dbReference type="ARBA" id="ARBA00023268"/>
    </source>
</evidence>
<comment type="pathway">
    <text evidence="3">Purine metabolism; IMP biosynthesis via de novo pathway; 5-formamido-1-(5-phospho-D-ribosyl)imidazole-4-carboxamide from 5-amino-1-(5-phospho-D-ribosyl)imidazole-4-carboxamide (10-formyl THF route): step 1/1.</text>
</comment>
<protein>
    <submittedName>
        <fullName evidence="14">Cytidine deaminase-like protein</fullName>
    </submittedName>
</protein>
<evidence type="ECO:0000256" key="3">
    <source>
        <dbReference type="ARBA" id="ARBA00004954"/>
    </source>
</evidence>
<dbReference type="Gene3D" id="3.40.50.1380">
    <property type="entry name" value="Methylglyoxal synthase-like domain"/>
    <property type="match status" value="1"/>
</dbReference>
<dbReference type="InterPro" id="IPR016193">
    <property type="entry name" value="Cytidine_deaminase-like"/>
</dbReference>
<dbReference type="PIRSF" id="PIRSF000414">
    <property type="entry name" value="AICARFT_IMPCHas"/>
    <property type="match status" value="1"/>
</dbReference>
<comment type="caution">
    <text evidence="14">The sequence shown here is derived from an EMBL/GenBank/DDBJ whole genome shotgun (WGS) entry which is preliminary data.</text>
</comment>
<comment type="catalytic activity">
    <reaction evidence="11">
        <text>IMP + H2O = 5-formamido-1-(5-phospho-D-ribosyl)imidazole-4-carboxamide</text>
        <dbReference type="Rhea" id="RHEA:18445"/>
        <dbReference type="ChEBI" id="CHEBI:15377"/>
        <dbReference type="ChEBI" id="CHEBI:58053"/>
        <dbReference type="ChEBI" id="CHEBI:58467"/>
        <dbReference type="EC" id="3.5.4.10"/>
    </reaction>
</comment>
<dbReference type="SUPFAM" id="SSF53927">
    <property type="entry name" value="Cytidine deaminase-like"/>
    <property type="match status" value="1"/>
</dbReference>
<dbReference type="FunFam" id="3.40.50.1380:FF:000003">
    <property type="entry name" value="Bifunctional purine biosynthesis protein"/>
    <property type="match status" value="1"/>
</dbReference>
<evidence type="ECO:0000256" key="2">
    <source>
        <dbReference type="ARBA" id="ARBA00004844"/>
    </source>
</evidence>
<comment type="subcellular location">
    <subcellularLocation>
        <location evidence="1">Cytoplasm</location>
        <location evidence="1">Cytosol</location>
    </subcellularLocation>
</comment>
<keyword evidence="9" id="KW-0511">Multifunctional enzyme</keyword>
<comment type="catalytic activity">
    <reaction evidence="10">
        <text>(6R)-10-formyltetrahydrofolate + 5-amino-1-(5-phospho-beta-D-ribosyl)imidazole-4-carboxamide = 5-formamido-1-(5-phospho-D-ribosyl)imidazole-4-carboxamide + (6S)-5,6,7,8-tetrahydrofolate</text>
        <dbReference type="Rhea" id="RHEA:22192"/>
        <dbReference type="ChEBI" id="CHEBI:57453"/>
        <dbReference type="ChEBI" id="CHEBI:58467"/>
        <dbReference type="ChEBI" id="CHEBI:58475"/>
        <dbReference type="ChEBI" id="CHEBI:195366"/>
        <dbReference type="EC" id="2.1.2.3"/>
    </reaction>
</comment>
<dbReference type="InterPro" id="IPR024050">
    <property type="entry name" value="AICAR_Tfase_insert_dom_sf"/>
</dbReference>
<dbReference type="SMART" id="SM00851">
    <property type="entry name" value="MGS"/>
    <property type="match status" value="1"/>
</dbReference>
<dbReference type="Pfam" id="PF01808">
    <property type="entry name" value="AICARFT_IMPCHas"/>
    <property type="match status" value="1"/>
</dbReference>
<evidence type="ECO:0000259" key="13">
    <source>
        <dbReference type="PROSITE" id="PS51855"/>
    </source>
</evidence>
<dbReference type="GeneID" id="33556339"/>
<evidence type="ECO:0000313" key="14">
    <source>
        <dbReference type="EMBL" id="ORX41225.1"/>
    </source>
</evidence>
<dbReference type="InParanoid" id="A0A1Y1UVH9"/>
<dbReference type="SUPFAM" id="SSF52335">
    <property type="entry name" value="Methylglyoxal synthase-like"/>
    <property type="match status" value="1"/>
</dbReference>